<sequence length="173" mass="18903">MRDVSLWGALLGVKKTVIEAVEYDEDADLVVARVRPSSRARGRCGVCGRRSAGYDGGAGRRRWRALDLGTVKVVLEAEAPRVSCREHGVVVAAVPWARHDAGHTYAFDETVAWLATQASKSTVTQLMRVAWRTVGAIITRVWADVEAGTDRLEGLTRIGIDEGPQVPDRRGRP</sequence>
<evidence type="ECO:0000313" key="3">
    <source>
        <dbReference type="EMBL" id="GAA1788258.1"/>
    </source>
</evidence>
<proteinExistence type="predicted"/>
<evidence type="ECO:0000313" key="4">
    <source>
        <dbReference type="Proteomes" id="UP001499938"/>
    </source>
</evidence>
<dbReference type="InterPro" id="IPR032877">
    <property type="entry name" value="Transposase_HTH"/>
</dbReference>
<dbReference type="EMBL" id="BAAAPO010000019">
    <property type="protein sequence ID" value="GAA1788258.1"/>
    <property type="molecule type" value="Genomic_DNA"/>
</dbReference>
<comment type="caution">
    <text evidence="3">The sequence shown here is derived from an EMBL/GenBank/DDBJ whole genome shotgun (WGS) entry which is preliminary data.</text>
</comment>
<dbReference type="PANTHER" id="PTHR33498">
    <property type="entry name" value="TRANSPOSASE FOR INSERTION SEQUENCE ELEMENT IS1557"/>
    <property type="match status" value="1"/>
</dbReference>
<dbReference type="Pfam" id="PF13542">
    <property type="entry name" value="HTH_Tnp_ISL3"/>
    <property type="match status" value="1"/>
</dbReference>
<evidence type="ECO:0000259" key="1">
    <source>
        <dbReference type="Pfam" id="PF13542"/>
    </source>
</evidence>
<evidence type="ECO:0000259" key="2">
    <source>
        <dbReference type="Pfam" id="PF14690"/>
    </source>
</evidence>
<feature type="domain" description="Transposase IS204/IS1001/IS1096/IS1165 helix-turn-helix" evidence="1">
    <location>
        <begin position="93"/>
        <end position="142"/>
    </location>
</feature>
<dbReference type="InterPro" id="IPR047951">
    <property type="entry name" value="Transpos_ISL3"/>
</dbReference>
<gene>
    <name evidence="3" type="ORF">GCM10009811_11570</name>
</gene>
<keyword evidence="4" id="KW-1185">Reference proteome</keyword>
<dbReference type="Proteomes" id="UP001499938">
    <property type="component" value="Unassembled WGS sequence"/>
</dbReference>
<evidence type="ECO:0008006" key="5">
    <source>
        <dbReference type="Google" id="ProtNLM"/>
    </source>
</evidence>
<dbReference type="Pfam" id="PF14690">
    <property type="entry name" value="Zn_ribbon_ISL3"/>
    <property type="match status" value="1"/>
</dbReference>
<dbReference type="PANTHER" id="PTHR33498:SF1">
    <property type="entry name" value="TRANSPOSASE FOR INSERTION SEQUENCE ELEMENT IS1557"/>
    <property type="match status" value="1"/>
</dbReference>
<reference evidence="3 4" key="1">
    <citation type="journal article" date="2019" name="Int. J. Syst. Evol. Microbiol.">
        <title>The Global Catalogue of Microorganisms (GCM) 10K type strain sequencing project: providing services to taxonomists for standard genome sequencing and annotation.</title>
        <authorList>
            <consortium name="The Broad Institute Genomics Platform"/>
            <consortium name="The Broad Institute Genome Sequencing Center for Infectious Disease"/>
            <person name="Wu L."/>
            <person name="Ma J."/>
        </authorList>
    </citation>
    <scope>NUCLEOTIDE SEQUENCE [LARGE SCALE GENOMIC DNA]</scope>
    <source>
        <strain evidence="3 4">JCM 15592</strain>
    </source>
</reference>
<feature type="domain" description="Transposase IS204/IS1001/IS1096/IS1165 zinc-finger" evidence="2">
    <location>
        <begin position="41"/>
        <end position="87"/>
    </location>
</feature>
<protein>
    <recommendedName>
        <fullName evidence="5">Transposase</fullName>
    </recommendedName>
</protein>
<name>A0ABN2LJV2_9MICO</name>
<accession>A0ABN2LJV2</accession>
<organism evidence="3 4">
    <name type="scientific">Nostocoides veronense</name>
    <dbReference type="NCBI Taxonomy" id="330836"/>
    <lineage>
        <taxon>Bacteria</taxon>
        <taxon>Bacillati</taxon>
        <taxon>Actinomycetota</taxon>
        <taxon>Actinomycetes</taxon>
        <taxon>Micrococcales</taxon>
        <taxon>Intrasporangiaceae</taxon>
        <taxon>Nostocoides</taxon>
    </lineage>
</organism>
<dbReference type="InterPro" id="IPR029261">
    <property type="entry name" value="Transposase_Znf"/>
</dbReference>